<keyword evidence="4" id="KW-0479">Metal-binding</keyword>
<evidence type="ECO:0000256" key="5">
    <source>
        <dbReference type="ARBA" id="ARBA00022842"/>
    </source>
</evidence>
<dbReference type="GO" id="GO:0051607">
    <property type="term" value="P:defense response to virus"/>
    <property type="evidence" value="ECO:0007669"/>
    <property type="project" value="UniProtKB-KW"/>
</dbReference>
<comment type="caution">
    <text evidence="11">The sequence shown here is derived from an EMBL/GenBank/DDBJ whole genome shotgun (WGS) entry which is preliminary data.</text>
</comment>
<comment type="catalytic activity">
    <reaction evidence="9">
        <text>DNA(n) + a 2'-deoxyribonucleoside 5'-triphosphate = DNA(n+1) + diphosphate</text>
        <dbReference type="Rhea" id="RHEA:22508"/>
        <dbReference type="Rhea" id="RHEA-COMP:17339"/>
        <dbReference type="Rhea" id="RHEA-COMP:17340"/>
        <dbReference type="ChEBI" id="CHEBI:33019"/>
        <dbReference type="ChEBI" id="CHEBI:61560"/>
        <dbReference type="ChEBI" id="CHEBI:173112"/>
        <dbReference type="EC" id="2.7.7.49"/>
    </reaction>
</comment>
<proteinExistence type="inferred from homology"/>
<dbReference type="GO" id="GO:0046872">
    <property type="term" value="F:metal ion binding"/>
    <property type="evidence" value="ECO:0007669"/>
    <property type="project" value="UniProtKB-KW"/>
</dbReference>
<keyword evidence="12" id="KW-1185">Reference proteome</keyword>
<dbReference type="PRINTS" id="PR00866">
    <property type="entry name" value="RNADNAPOLMS"/>
</dbReference>
<dbReference type="AlphaFoldDB" id="A0A7Y0FK46"/>
<dbReference type="PROSITE" id="PS50878">
    <property type="entry name" value="RT_POL"/>
    <property type="match status" value="1"/>
</dbReference>
<evidence type="ECO:0000256" key="3">
    <source>
        <dbReference type="ARBA" id="ARBA00022695"/>
    </source>
</evidence>
<keyword evidence="3" id="KW-0548">Nucleotidyltransferase</keyword>
<evidence type="ECO:0000259" key="10">
    <source>
        <dbReference type="PROSITE" id="PS50878"/>
    </source>
</evidence>
<dbReference type="Gene3D" id="3.30.70.270">
    <property type="match status" value="1"/>
</dbReference>
<organism evidence="11 12">
    <name type="scientific">Chryseobacterium cheonjiense</name>
    <dbReference type="NCBI Taxonomy" id="2728845"/>
    <lineage>
        <taxon>Bacteria</taxon>
        <taxon>Pseudomonadati</taxon>
        <taxon>Bacteroidota</taxon>
        <taxon>Flavobacteriia</taxon>
        <taxon>Flavobacteriales</taxon>
        <taxon>Weeksellaceae</taxon>
        <taxon>Chryseobacterium group</taxon>
        <taxon>Chryseobacterium</taxon>
    </lineage>
</organism>
<feature type="domain" description="Reverse transcriptase" evidence="10">
    <location>
        <begin position="68"/>
        <end position="304"/>
    </location>
</feature>
<keyword evidence="2" id="KW-0808">Transferase</keyword>
<dbReference type="Pfam" id="PF00078">
    <property type="entry name" value="RVT_1"/>
    <property type="match status" value="1"/>
</dbReference>
<dbReference type="SUPFAM" id="SSF56672">
    <property type="entry name" value="DNA/RNA polymerases"/>
    <property type="match status" value="1"/>
</dbReference>
<dbReference type="EC" id="2.7.7.49" evidence="1"/>
<name>A0A7Y0FK46_9FLAO</name>
<keyword evidence="5" id="KW-0460">Magnesium</keyword>
<reference evidence="11 12" key="1">
    <citation type="submission" date="2020-04" db="EMBL/GenBank/DDBJ databases">
        <title>Chryseobacterium sp. RJ-7-14 sp. nov., isolated from Jeju soil.</title>
        <authorList>
            <person name="Dahal R.H."/>
            <person name="Chaudhary D.K."/>
        </authorList>
    </citation>
    <scope>NUCLEOTIDE SEQUENCE [LARGE SCALE GENOMIC DNA]</scope>
    <source>
        <strain evidence="11 12">RJ-7-14</strain>
    </source>
</reference>
<evidence type="ECO:0000256" key="1">
    <source>
        <dbReference type="ARBA" id="ARBA00012493"/>
    </source>
</evidence>
<comment type="similarity">
    <text evidence="8">Belongs to the bacterial reverse transcriptase family.</text>
</comment>
<gene>
    <name evidence="11" type="ORF">HHL20_15645</name>
</gene>
<protein>
    <recommendedName>
        <fullName evidence="1">RNA-directed DNA polymerase</fullName>
        <ecNumber evidence="1">2.7.7.49</ecNumber>
    </recommendedName>
</protein>
<dbReference type="PANTHER" id="PTHR34047:SF7">
    <property type="entry name" value="RNA-DIRECTED DNA POLYMERASE"/>
    <property type="match status" value="1"/>
</dbReference>
<dbReference type="EMBL" id="JABBGF010000003">
    <property type="protein sequence ID" value="NML58782.1"/>
    <property type="molecule type" value="Genomic_DNA"/>
</dbReference>
<dbReference type="InterPro" id="IPR051083">
    <property type="entry name" value="GrpII_Intron_Splice-Mob/Def"/>
</dbReference>
<evidence type="ECO:0000256" key="2">
    <source>
        <dbReference type="ARBA" id="ARBA00022679"/>
    </source>
</evidence>
<dbReference type="InterPro" id="IPR000123">
    <property type="entry name" value="Reverse_transcriptase_msDNA"/>
</dbReference>
<keyword evidence="6 11" id="KW-0695">RNA-directed DNA polymerase</keyword>
<dbReference type="RefSeq" id="WP_169232126.1">
    <property type="nucleotide sequence ID" value="NZ_JABBGF010000003.1"/>
</dbReference>
<dbReference type="Proteomes" id="UP000552615">
    <property type="component" value="Unassembled WGS sequence"/>
</dbReference>
<dbReference type="PANTHER" id="PTHR34047">
    <property type="entry name" value="NUCLEAR INTRON MATURASE 1, MITOCHONDRIAL-RELATED"/>
    <property type="match status" value="1"/>
</dbReference>
<evidence type="ECO:0000313" key="11">
    <source>
        <dbReference type="EMBL" id="NML58782.1"/>
    </source>
</evidence>
<accession>A0A7Y0FK46</accession>
<dbReference type="CDD" id="cd03487">
    <property type="entry name" value="RT_Bac_retron_II"/>
    <property type="match status" value="1"/>
</dbReference>
<evidence type="ECO:0000313" key="12">
    <source>
        <dbReference type="Proteomes" id="UP000552615"/>
    </source>
</evidence>
<dbReference type="InterPro" id="IPR000477">
    <property type="entry name" value="RT_dom"/>
</dbReference>
<evidence type="ECO:0000256" key="8">
    <source>
        <dbReference type="ARBA" id="ARBA00034120"/>
    </source>
</evidence>
<evidence type="ECO:0000256" key="9">
    <source>
        <dbReference type="ARBA" id="ARBA00048173"/>
    </source>
</evidence>
<dbReference type="InterPro" id="IPR043502">
    <property type="entry name" value="DNA/RNA_pol_sf"/>
</dbReference>
<evidence type="ECO:0000256" key="6">
    <source>
        <dbReference type="ARBA" id="ARBA00022918"/>
    </source>
</evidence>
<sequence>MKSFPIEQFKEAAKEQGHSKEYIDLCLKYANQLIDKDYPVIFTIEHLAVVIGVESDYLRFLVGDIKWEEVEFDRFEYKEKRYKYFKFKKKRSGYREIIAPHKDLKYIQKWLLFNILNKYPLKESCKGFRQGISIKDNAKTHEKSDIILKVDLLKFYDTITEKRVYGVFRAMGFHGNLSVSLAKLCTAKHQPDYWEAFTEREKLILSELVKTKPSILPQGAPSSPALANIIATKMDSRFEALSKKMNFFYSRYADDLTFSIKGDGMLPPIKLVLRIINDEGFYINEDKIQYMKKGTKQFVTGLTITNGVHTSKKYRKQIARHIHFCRKHGVENHLNKNYNEFKGYNSLNFYDWLYGHICYIHSIDEKYSNRLLNDFNKINWFI</sequence>
<keyword evidence="7" id="KW-0051">Antiviral defense</keyword>
<dbReference type="GO" id="GO:0003723">
    <property type="term" value="F:RNA binding"/>
    <property type="evidence" value="ECO:0007669"/>
    <property type="project" value="InterPro"/>
</dbReference>
<dbReference type="InterPro" id="IPR043128">
    <property type="entry name" value="Rev_trsase/Diguanyl_cyclase"/>
</dbReference>
<evidence type="ECO:0000256" key="7">
    <source>
        <dbReference type="ARBA" id="ARBA00023118"/>
    </source>
</evidence>
<evidence type="ECO:0000256" key="4">
    <source>
        <dbReference type="ARBA" id="ARBA00022723"/>
    </source>
</evidence>
<dbReference type="GO" id="GO:0003964">
    <property type="term" value="F:RNA-directed DNA polymerase activity"/>
    <property type="evidence" value="ECO:0007669"/>
    <property type="project" value="UniProtKB-KW"/>
</dbReference>